<dbReference type="InterPro" id="IPR017900">
    <property type="entry name" value="4Fe4S_Fe_S_CS"/>
</dbReference>
<evidence type="ECO:0000256" key="1">
    <source>
        <dbReference type="ARBA" id="ARBA00022723"/>
    </source>
</evidence>
<proteinExistence type="predicted"/>
<protein>
    <recommendedName>
        <fullName evidence="4">4Fe-4S ferredoxin-type domain-containing protein</fullName>
    </recommendedName>
</protein>
<dbReference type="Pfam" id="PF13237">
    <property type="entry name" value="Fer4_10"/>
    <property type="match status" value="1"/>
</dbReference>
<organism evidence="5 6">
    <name type="scientific">Prosthecodimorpha hirschii</name>
    <dbReference type="NCBI Taxonomy" id="665126"/>
    <lineage>
        <taxon>Bacteria</taxon>
        <taxon>Pseudomonadati</taxon>
        <taxon>Pseudomonadota</taxon>
        <taxon>Alphaproteobacteria</taxon>
        <taxon>Hyphomicrobiales</taxon>
        <taxon>Ancalomicrobiaceae</taxon>
        <taxon>Prosthecodimorpha</taxon>
    </lineage>
</organism>
<gene>
    <name evidence="5" type="ORF">ABB55_22535</name>
</gene>
<feature type="domain" description="4Fe-4S ferredoxin-type" evidence="4">
    <location>
        <begin position="1"/>
        <end position="30"/>
    </location>
</feature>
<evidence type="ECO:0000259" key="4">
    <source>
        <dbReference type="PROSITE" id="PS51379"/>
    </source>
</evidence>
<dbReference type="STRING" id="665126.ABB55_22535"/>
<dbReference type="PANTHER" id="PTHR43122">
    <property type="entry name" value="FERREDOXIN SUBUNIT OF PYRUVATE:FLAVODOXIN OXIDOREDUCTASE-RELATED"/>
    <property type="match status" value="1"/>
</dbReference>
<sequence>MIELVVESRCVGCSACVEVCPTGVFDRAADGRPVLARVEDCQTCFMCELYCLADALYVAPDCENRVPVDEAAILASGLLGQYRRDSGWDEWEADPSKSNEHWRMEGVFARAARAPGGVGPGPARVE</sequence>
<evidence type="ECO:0000313" key="5">
    <source>
        <dbReference type="EMBL" id="KPL54659.1"/>
    </source>
</evidence>
<dbReference type="SUPFAM" id="SSF54862">
    <property type="entry name" value="4Fe-4S ferredoxins"/>
    <property type="match status" value="1"/>
</dbReference>
<evidence type="ECO:0000256" key="2">
    <source>
        <dbReference type="ARBA" id="ARBA00023004"/>
    </source>
</evidence>
<comment type="caution">
    <text evidence="5">The sequence shown here is derived from an EMBL/GenBank/DDBJ whole genome shotgun (WGS) entry which is preliminary data.</text>
</comment>
<dbReference type="Gene3D" id="3.30.70.20">
    <property type="match status" value="1"/>
</dbReference>
<reference evidence="5 6" key="1">
    <citation type="submission" date="2015-09" db="EMBL/GenBank/DDBJ databases">
        <authorList>
            <person name="Jackson K.R."/>
            <person name="Lunt B.L."/>
            <person name="Fisher J.N.B."/>
            <person name="Gardner A.V."/>
            <person name="Bailey M.E."/>
            <person name="Deus L.M."/>
            <person name="Earl A.S."/>
            <person name="Gibby P.D."/>
            <person name="Hartmann K.A."/>
            <person name="Liu J.E."/>
            <person name="Manci A.M."/>
            <person name="Nielsen D.A."/>
            <person name="Solomon M.B."/>
            <person name="Breakwell D.P."/>
            <person name="Burnett S.H."/>
            <person name="Grose J.H."/>
        </authorList>
    </citation>
    <scope>NUCLEOTIDE SEQUENCE [LARGE SCALE GENOMIC DNA]</scope>
    <source>
        <strain evidence="5 6">16</strain>
    </source>
</reference>
<evidence type="ECO:0000256" key="3">
    <source>
        <dbReference type="ARBA" id="ARBA00023014"/>
    </source>
</evidence>
<dbReference type="PANTHER" id="PTHR43122:SF1">
    <property type="entry name" value="IRON-SULFUR-BINDING PROTEIN"/>
    <property type="match status" value="1"/>
</dbReference>
<name>A0A0P6VPB0_9HYPH</name>
<dbReference type="InterPro" id="IPR017896">
    <property type="entry name" value="4Fe4S_Fe-S-bd"/>
</dbReference>
<dbReference type="PROSITE" id="PS51379">
    <property type="entry name" value="4FE4S_FER_2"/>
    <property type="match status" value="2"/>
</dbReference>
<keyword evidence="3" id="KW-0411">Iron-sulfur</keyword>
<evidence type="ECO:0000313" key="6">
    <source>
        <dbReference type="Proteomes" id="UP000048984"/>
    </source>
</evidence>
<dbReference type="GO" id="GO:0051536">
    <property type="term" value="F:iron-sulfur cluster binding"/>
    <property type="evidence" value="ECO:0007669"/>
    <property type="project" value="UniProtKB-KW"/>
</dbReference>
<dbReference type="RefSeq" id="WP_054360825.1">
    <property type="nucleotide sequence ID" value="NZ_LJYW01000001.1"/>
</dbReference>
<keyword evidence="1" id="KW-0479">Metal-binding</keyword>
<dbReference type="AlphaFoldDB" id="A0A0P6VPB0"/>
<feature type="domain" description="4Fe-4S ferredoxin-type" evidence="4">
    <location>
        <begin position="31"/>
        <end position="61"/>
    </location>
</feature>
<reference evidence="5 6" key="2">
    <citation type="submission" date="2015-10" db="EMBL/GenBank/DDBJ databases">
        <title>Draft Genome Sequence of Prosthecomicrobium hirschii ATCC 27832.</title>
        <authorList>
            <person name="Daniel J."/>
            <person name="Givan S.A."/>
            <person name="Brun Y.V."/>
            <person name="Brown P.J."/>
        </authorList>
    </citation>
    <scope>NUCLEOTIDE SEQUENCE [LARGE SCALE GENOMIC DNA]</scope>
    <source>
        <strain evidence="5 6">16</strain>
    </source>
</reference>
<dbReference type="GO" id="GO:0046872">
    <property type="term" value="F:metal ion binding"/>
    <property type="evidence" value="ECO:0007669"/>
    <property type="project" value="UniProtKB-KW"/>
</dbReference>
<dbReference type="PROSITE" id="PS00198">
    <property type="entry name" value="4FE4S_FER_1"/>
    <property type="match status" value="1"/>
</dbReference>
<keyword evidence="6" id="KW-1185">Reference proteome</keyword>
<dbReference type="EMBL" id="LJYW01000001">
    <property type="protein sequence ID" value="KPL54659.1"/>
    <property type="molecule type" value="Genomic_DNA"/>
</dbReference>
<dbReference type="Proteomes" id="UP000048984">
    <property type="component" value="Unassembled WGS sequence"/>
</dbReference>
<keyword evidence="2" id="KW-0408">Iron</keyword>
<accession>A0A0P6VPB0</accession>